<dbReference type="InterPro" id="IPR011624">
    <property type="entry name" value="Metal-dep_PHydrolase_7TM_extra"/>
</dbReference>
<feature type="transmembrane region" description="Helical" evidence="1">
    <location>
        <begin position="347"/>
        <end position="370"/>
    </location>
</feature>
<protein>
    <submittedName>
        <fullName evidence="3">HDIG domain-containing protein</fullName>
    </submittedName>
</protein>
<feature type="transmembrane region" description="Helical" evidence="1">
    <location>
        <begin position="298"/>
        <end position="317"/>
    </location>
</feature>
<feature type="transmembrane region" description="Helical" evidence="1">
    <location>
        <begin position="324"/>
        <end position="341"/>
    </location>
</feature>
<dbReference type="Pfam" id="PF01966">
    <property type="entry name" value="HD"/>
    <property type="match status" value="1"/>
</dbReference>
<dbReference type="Gene3D" id="1.10.3210.10">
    <property type="entry name" value="Hypothetical protein af1432"/>
    <property type="match status" value="1"/>
</dbReference>
<dbReference type="InterPro" id="IPR006674">
    <property type="entry name" value="HD_domain"/>
</dbReference>
<dbReference type="Pfam" id="PF07698">
    <property type="entry name" value="7TM-7TMR_HD"/>
    <property type="match status" value="1"/>
</dbReference>
<evidence type="ECO:0000259" key="2">
    <source>
        <dbReference type="PROSITE" id="PS51831"/>
    </source>
</evidence>
<accession>A0ABS9J7J6</accession>
<dbReference type="SMART" id="SM00471">
    <property type="entry name" value="HDc"/>
    <property type="match status" value="1"/>
</dbReference>
<feature type="transmembrane region" description="Helical" evidence="1">
    <location>
        <begin position="264"/>
        <end position="286"/>
    </location>
</feature>
<keyword evidence="1" id="KW-0812">Transmembrane</keyword>
<dbReference type="Pfam" id="PF07697">
    <property type="entry name" value="7TMR-HDED"/>
    <property type="match status" value="1"/>
</dbReference>
<reference evidence="3 4" key="1">
    <citation type="submission" date="2021-01" db="EMBL/GenBank/DDBJ databases">
        <title>Genome sequencing of Joostella atrarenae M1-2 (= KCTC 23194).</title>
        <authorList>
            <person name="Zakaria M.R."/>
            <person name="Lam M.Q."/>
            <person name="Chong C.S."/>
        </authorList>
    </citation>
    <scope>NUCLEOTIDE SEQUENCE [LARGE SCALE GENOMIC DNA]</scope>
    <source>
        <strain evidence="3 4">M1-2</strain>
    </source>
</reference>
<dbReference type="PANTHER" id="PTHR36442:SF1">
    <property type="entry name" value="CYCLIC-DI-AMP PHOSPHODIESTERASE PGPH"/>
    <property type="match status" value="1"/>
</dbReference>
<dbReference type="NCBIfam" id="TIGR00277">
    <property type="entry name" value="HDIG"/>
    <property type="match status" value="1"/>
</dbReference>
<dbReference type="RefSeq" id="WP_236960836.1">
    <property type="nucleotide sequence ID" value="NZ_JAETXX010000018.1"/>
</dbReference>
<keyword evidence="1" id="KW-1133">Transmembrane helix</keyword>
<feature type="transmembrane region" description="Helical" evidence="1">
    <location>
        <begin position="14"/>
        <end position="32"/>
    </location>
</feature>
<sequence>MKHFLDNLYKNQSLIYKVFLFIITIFLIVYLFPKGGKFKYDFQKGKLWQYETLYAPFDFAIYKTDDEIKNDKAAVKANHSDYFKYEGAIRDAVLNGYDQKFSSYFSEEEIDKRELEQLRSYGKELLTNIYTKGVVQNDADYSGDKVVNVVKGNEEKTVLYGSFVRLSQLDKIIDAYLTEKDIVAYKDLYNSIYFDIIQPNVFFDEVLTEKTLESEIAKVTTTRGNIDKGKRIVAKGEVVEGEKYNILNSLRREYQSKLWNENNYNWIVFGYTILVGLTLLMLLLFLQKYRQEVFENNNKVTFIFFNILVVIFLTTTVVKFNVQYVYVVPLCIMPLILKAFFDPRLGLFTHVLTVLLLGFIVPNSFEYVFLQVIAGIVTIQTISELHKRANLFISVAQITLVYIIAYFAFYIIHEGNFDNIHWVNFGLFILNGLATLAAFPLIYIYEKLFSLVSDVSLLELSDTNSKLLKELSDKAPGTFHHSLQVANLAEAAANEIGANSMLVRVGALYHDIGKMNNPAYFTENQTTSVNPHNELSPVESAKIIINHVIEGIELAKKHNLPDRVIDFIRTHHGTSVVYYFYRMAHDMDESVNKDDFQYPGPIPYSKETAILMMSDSVEAASKSLKNPTFSIINDFVDKIINKQIEDKQFLNANITFKEIEQIKKVLKQKLTNIYHLRIEYPE</sequence>
<name>A0ABS9J7J6_9FLAO</name>
<dbReference type="PROSITE" id="PS51831">
    <property type="entry name" value="HD"/>
    <property type="match status" value="1"/>
</dbReference>
<dbReference type="CDD" id="cd00077">
    <property type="entry name" value="HDc"/>
    <property type="match status" value="1"/>
</dbReference>
<organism evidence="3 4">
    <name type="scientific">Joostella atrarenae</name>
    <dbReference type="NCBI Taxonomy" id="679257"/>
    <lineage>
        <taxon>Bacteria</taxon>
        <taxon>Pseudomonadati</taxon>
        <taxon>Bacteroidota</taxon>
        <taxon>Flavobacteriia</taxon>
        <taxon>Flavobacteriales</taxon>
        <taxon>Flavobacteriaceae</taxon>
        <taxon>Joostella</taxon>
    </lineage>
</organism>
<keyword evidence="1" id="KW-0472">Membrane</keyword>
<dbReference type="PANTHER" id="PTHR36442">
    <property type="entry name" value="CYCLIC-DI-AMP PHOSPHODIESTERASE PGPH"/>
    <property type="match status" value="1"/>
</dbReference>
<comment type="caution">
    <text evidence="3">The sequence shown here is derived from an EMBL/GenBank/DDBJ whole genome shotgun (WGS) entry which is preliminary data.</text>
</comment>
<evidence type="ECO:0000313" key="4">
    <source>
        <dbReference type="Proteomes" id="UP000829517"/>
    </source>
</evidence>
<dbReference type="SUPFAM" id="SSF109604">
    <property type="entry name" value="HD-domain/PDEase-like"/>
    <property type="match status" value="1"/>
</dbReference>
<feature type="domain" description="HD" evidence="2">
    <location>
        <begin position="478"/>
        <end position="586"/>
    </location>
</feature>
<evidence type="ECO:0000256" key="1">
    <source>
        <dbReference type="SAM" id="Phobius"/>
    </source>
</evidence>
<proteinExistence type="predicted"/>
<dbReference type="InterPro" id="IPR003607">
    <property type="entry name" value="HD/PDEase_dom"/>
</dbReference>
<dbReference type="EMBL" id="JAETXX010000018">
    <property type="protein sequence ID" value="MCF8716403.1"/>
    <property type="molecule type" value="Genomic_DNA"/>
</dbReference>
<evidence type="ECO:0000313" key="3">
    <source>
        <dbReference type="EMBL" id="MCF8716403.1"/>
    </source>
</evidence>
<keyword evidence="4" id="KW-1185">Reference proteome</keyword>
<feature type="transmembrane region" description="Helical" evidence="1">
    <location>
        <begin position="425"/>
        <end position="445"/>
    </location>
</feature>
<dbReference type="InterPro" id="IPR011621">
    <property type="entry name" value="Metal-dep_PHydrolase_7TM_intra"/>
</dbReference>
<gene>
    <name evidence="3" type="ORF">JM658_16365</name>
</gene>
<feature type="transmembrane region" description="Helical" evidence="1">
    <location>
        <begin position="391"/>
        <end position="413"/>
    </location>
</feature>
<dbReference type="Proteomes" id="UP000829517">
    <property type="component" value="Unassembled WGS sequence"/>
</dbReference>
<dbReference type="InterPro" id="IPR052722">
    <property type="entry name" value="PgpH_phosphodiesterase"/>
</dbReference>
<dbReference type="InterPro" id="IPR006675">
    <property type="entry name" value="HDIG_dom"/>
</dbReference>